<dbReference type="OrthoDB" id="6730379at2759"/>
<dbReference type="VEuPathDB" id="FungiDB:CLCR_05520"/>
<evidence type="ECO:0000256" key="5">
    <source>
        <dbReference type="ARBA" id="ARBA00023136"/>
    </source>
</evidence>
<feature type="transmembrane region" description="Helical" evidence="6">
    <location>
        <begin position="339"/>
        <end position="359"/>
    </location>
</feature>
<accession>A0A1C1C969</accession>
<dbReference type="AlphaFoldDB" id="A0A1C1C969"/>
<dbReference type="PROSITE" id="PS50850">
    <property type="entry name" value="MFS"/>
    <property type="match status" value="1"/>
</dbReference>
<evidence type="ECO:0000313" key="9">
    <source>
        <dbReference type="Proteomes" id="UP000094526"/>
    </source>
</evidence>
<dbReference type="VEuPathDB" id="FungiDB:G647_07661"/>
<organism evidence="8 9">
    <name type="scientific">Cladophialophora carrionii</name>
    <dbReference type="NCBI Taxonomy" id="86049"/>
    <lineage>
        <taxon>Eukaryota</taxon>
        <taxon>Fungi</taxon>
        <taxon>Dikarya</taxon>
        <taxon>Ascomycota</taxon>
        <taxon>Pezizomycotina</taxon>
        <taxon>Eurotiomycetes</taxon>
        <taxon>Chaetothyriomycetidae</taxon>
        <taxon>Chaetothyriales</taxon>
        <taxon>Herpotrichiellaceae</taxon>
        <taxon>Cladophialophora</taxon>
    </lineage>
</organism>
<name>A0A1C1C969_9EURO</name>
<dbReference type="PANTHER" id="PTHR43791:SF40">
    <property type="entry name" value="THIAMINE PATHWAY TRANSPORTER THI73"/>
    <property type="match status" value="1"/>
</dbReference>
<dbReference type="EMBL" id="LGRB01000020">
    <property type="protein sequence ID" value="OCT44988.1"/>
    <property type="molecule type" value="Genomic_DNA"/>
</dbReference>
<sequence>MDIQADKPSMVGSSDEKRVVEANRNHSVATNASLDEALGQLGISTKDADEAFAFLKDHPNADGVRQEAMAILADPKATKRLLRKIDFTLVPCMVAVYFLQYLDKTTISYAAVMGLRTDTHLVGQDYSNVAMMFYIGFLAAEFPTQYLAQRISRLGKYLGVNVMLWGVILSCMAACTSYAGLMVCRTLLGIFEAPVAPILVLIIAMWYKKEEQGRRVSLSELAISKQPLERMFALNNEVEALVFQLSITQIFGSGVAYGASFTTSKFASWRIFFLIIGLITVLIGFGVFMLLPDSPVKAVRFTEAEKVAALLRVKENQSGTQNAKLKKAQVIESVKDVRVWLVFCGLSNFSSILLTTFGYTSQQALILNMPTGAVGIFIVLLSGYLSDRWNDRSLVMLICLIPTIVAAGLMYGLDPDGIPKSKGALLFASYLSGTFGAAFMLLLAWNASNIAGHSKKVTANALTLVGFCTGNILGTQTFQESEAPGYKSGKIAIVACLTAQVCVCFALRYCNDRLNRKNQQRLAEMSEDETIVREKLAYSDETDLQNPFFVYTH</sequence>
<keyword evidence="3 6" id="KW-0812">Transmembrane</keyword>
<keyword evidence="2" id="KW-0813">Transport</keyword>
<feature type="transmembrane region" description="Helical" evidence="6">
    <location>
        <begin position="271"/>
        <end position="291"/>
    </location>
</feature>
<dbReference type="InterPro" id="IPR020846">
    <property type="entry name" value="MFS_dom"/>
</dbReference>
<dbReference type="GO" id="GO:0022857">
    <property type="term" value="F:transmembrane transporter activity"/>
    <property type="evidence" value="ECO:0007669"/>
    <property type="project" value="InterPro"/>
</dbReference>
<feature type="transmembrane region" description="Helical" evidence="6">
    <location>
        <begin position="394"/>
        <end position="413"/>
    </location>
</feature>
<keyword evidence="4 6" id="KW-1133">Transmembrane helix</keyword>
<feature type="transmembrane region" description="Helical" evidence="6">
    <location>
        <begin position="365"/>
        <end position="385"/>
    </location>
</feature>
<gene>
    <name evidence="8" type="ORF">CLCR_05520</name>
</gene>
<evidence type="ECO:0000256" key="2">
    <source>
        <dbReference type="ARBA" id="ARBA00022448"/>
    </source>
</evidence>
<dbReference type="PANTHER" id="PTHR43791">
    <property type="entry name" value="PERMEASE-RELATED"/>
    <property type="match status" value="1"/>
</dbReference>
<dbReference type="GO" id="GO:0016020">
    <property type="term" value="C:membrane"/>
    <property type="evidence" value="ECO:0007669"/>
    <property type="project" value="UniProtKB-SubCell"/>
</dbReference>
<feature type="transmembrane region" description="Helical" evidence="6">
    <location>
        <begin position="491"/>
        <end position="511"/>
    </location>
</feature>
<feature type="transmembrane region" description="Helical" evidence="6">
    <location>
        <begin position="160"/>
        <end position="181"/>
    </location>
</feature>
<protein>
    <submittedName>
        <fullName evidence="8">Putative transporter</fullName>
    </submittedName>
</protein>
<evidence type="ECO:0000256" key="3">
    <source>
        <dbReference type="ARBA" id="ARBA00022692"/>
    </source>
</evidence>
<evidence type="ECO:0000313" key="8">
    <source>
        <dbReference type="EMBL" id="OCT44988.1"/>
    </source>
</evidence>
<dbReference type="eggNOG" id="KOG2533">
    <property type="taxonomic scope" value="Eukaryota"/>
</dbReference>
<dbReference type="Pfam" id="PF07690">
    <property type="entry name" value="MFS_1"/>
    <property type="match status" value="2"/>
</dbReference>
<feature type="transmembrane region" description="Helical" evidence="6">
    <location>
        <begin position="129"/>
        <end position="148"/>
    </location>
</feature>
<feature type="transmembrane region" description="Helical" evidence="6">
    <location>
        <begin position="85"/>
        <end position="102"/>
    </location>
</feature>
<dbReference type="Proteomes" id="UP000094526">
    <property type="component" value="Unassembled WGS sequence"/>
</dbReference>
<dbReference type="SUPFAM" id="SSF103473">
    <property type="entry name" value="MFS general substrate transporter"/>
    <property type="match status" value="1"/>
</dbReference>
<dbReference type="InterPro" id="IPR036259">
    <property type="entry name" value="MFS_trans_sf"/>
</dbReference>
<feature type="transmembrane region" description="Helical" evidence="6">
    <location>
        <begin position="240"/>
        <end position="259"/>
    </location>
</feature>
<proteinExistence type="predicted"/>
<feature type="transmembrane region" description="Helical" evidence="6">
    <location>
        <begin position="187"/>
        <end position="207"/>
    </location>
</feature>
<keyword evidence="9" id="KW-1185">Reference proteome</keyword>
<feature type="domain" description="Major facilitator superfamily (MFS) profile" evidence="7">
    <location>
        <begin position="89"/>
        <end position="514"/>
    </location>
</feature>
<comment type="caution">
    <text evidence="8">The sequence shown here is derived from an EMBL/GenBank/DDBJ whole genome shotgun (WGS) entry which is preliminary data.</text>
</comment>
<evidence type="ECO:0000256" key="1">
    <source>
        <dbReference type="ARBA" id="ARBA00004141"/>
    </source>
</evidence>
<evidence type="ECO:0000256" key="6">
    <source>
        <dbReference type="SAM" id="Phobius"/>
    </source>
</evidence>
<evidence type="ECO:0000259" key="7">
    <source>
        <dbReference type="PROSITE" id="PS50850"/>
    </source>
</evidence>
<evidence type="ECO:0000256" key="4">
    <source>
        <dbReference type="ARBA" id="ARBA00022989"/>
    </source>
</evidence>
<comment type="subcellular location">
    <subcellularLocation>
        <location evidence="1">Membrane</location>
        <topology evidence="1">Multi-pass membrane protein</topology>
    </subcellularLocation>
</comment>
<dbReference type="Gene3D" id="1.20.1250.20">
    <property type="entry name" value="MFS general substrate transporter like domains"/>
    <property type="match status" value="2"/>
</dbReference>
<feature type="transmembrane region" description="Helical" evidence="6">
    <location>
        <begin position="457"/>
        <end position="479"/>
    </location>
</feature>
<keyword evidence="5 6" id="KW-0472">Membrane</keyword>
<feature type="transmembrane region" description="Helical" evidence="6">
    <location>
        <begin position="425"/>
        <end position="445"/>
    </location>
</feature>
<reference evidence="9" key="1">
    <citation type="submission" date="2015-07" db="EMBL/GenBank/DDBJ databases">
        <authorList>
            <person name="Teixeira M.M."/>
            <person name="Souza R.C."/>
            <person name="Almeida L.G."/>
            <person name="Vicente V.A."/>
            <person name="de Hoog S."/>
            <person name="Bocca A.L."/>
            <person name="de Almeida S.R."/>
            <person name="Vasconcelos A.T."/>
            <person name="Felipe M.S."/>
        </authorList>
    </citation>
    <scope>NUCLEOTIDE SEQUENCE [LARGE SCALE GENOMIC DNA]</scope>
    <source>
        <strain evidence="9">KSF</strain>
    </source>
</reference>
<dbReference type="InterPro" id="IPR011701">
    <property type="entry name" value="MFS"/>
</dbReference>